<keyword evidence="5" id="KW-0547">Nucleotide-binding</keyword>
<dbReference type="CDD" id="cd00483">
    <property type="entry name" value="HPPK"/>
    <property type="match status" value="1"/>
</dbReference>
<evidence type="ECO:0000256" key="7">
    <source>
        <dbReference type="ARBA" id="ARBA00022840"/>
    </source>
</evidence>
<evidence type="ECO:0000256" key="8">
    <source>
        <dbReference type="ARBA" id="ARBA00022909"/>
    </source>
</evidence>
<dbReference type="InterPro" id="IPR043133">
    <property type="entry name" value="GTP-CH-I_C/QueF"/>
</dbReference>
<evidence type="ECO:0000256" key="6">
    <source>
        <dbReference type="ARBA" id="ARBA00022777"/>
    </source>
</evidence>
<evidence type="ECO:0000256" key="3">
    <source>
        <dbReference type="ARBA" id="ARBA00009640"/>
    </source>
</evidence>
<dbReference type="Gene3D" id="3.30.1130.10">
    <property type="match status" value="1"/>
</dbReference>
<evidence type="ECO:0000256" key="2">
    <source>
        <dbReference type="ARBA" id="ARBA00005051"/>
    </source>
</evidence>
<dbReference type="NCBIfam" id="TIGR00525">
    <property type="entry name" value="folB"/>
    <property type="match status" value="1"/>
</dbReference>
<dbReference type="NCBIfam" id="TIGR00526">
    <property type="entry name" value="folB_dom"/>
    <property type="match status" value="1"/>
</dbReference>
<dbReference type="RefSeq" id="WP_074717545.1">
    <property type="nucleotide sequence ID" value="NZ_FNWV01000008.1"/>
</dbReference>
<dbReference type="Pfam" id="PF02152">
    <property type="entry name" value="FolB"/>
    <property type="match status" value="1"/>
</dbReference>
<evidence type="ECO:0000256" key="1">
    <source>
        <dbReference type="ARBA" id="ARBA00000198"/>
    </source>
</evidence>
<dbReference type="InterPro" id="IPR006157">
    <property type="entry name" value="FolB_dom"/>
</dbReference>
<dbReference type="Proteomes" id="UP000183190">
    <property type="component" value="Unassembled WGS sequence"/>
</dbReference>
<dbReference type="InterPro" id="IPR000550">
    <property type="entry name" value="Hppk"/>
</dbReference>
<dbReference type="AlphaFoldDB" id="A0A1H6KB50"/>
<dbReference type="GO" id="GO:0046654">
    <property type="term" value="P:tetrahydrofolate biosynthetic process"/>
    <property type="evidence" value="ECO:0007669"/>
    <property type="project" value="UniProtKB-UniRule"/>
</dbReference>
<comment type="pathway">
    <text evidence="9">Cofactor biosynthesis; tetrahydrofolate biosynthesis; 2-amino-4-hydroxy-6-hydroxymethyl-7,8-dihydropteridine diphosphate from 7,8-dihydroneopterin triphosphate: step 3/4.</text>
</comment>
<evidence type="ECO:0000256" key="5">
    <source>
        <dbReference type="ARBA" id="ARBA00022741"/>
    </source>
</evidence>
<dbReference type="SMART" id="SM00905">
    <property type="entry name" value="FolB"/>
    <property type="match status" value="1"/>
</dbReference>
<dbReference type="InterPro" id="IPR006156">
    <property type="entry name" value="Dihydroneopterin_aldolase"/>
</dbReference>
<feature type="domain" description="7,8-dihydro-6-hydroxymethylpterin-pyrophosphokinase" evidence="10">
    <location>
        <begin position="206"/>
        <end position="217"/>
    </location>
</feature>
<dbReference type="EC" id="2.7.6.3" evidence="9"/>
<dbReference type="SUPFAM" id="SSF55083">
    <property type="entry name" value="6-hydroxymethyl-7,8-dihydropterin pyrophosphokinase, HPPK"/>
    <property type="match status" value="1"/>
</dbReference>
<comment type="similarity">
    <text evidence="9">Belongs to the DHNA family.</text>
</comment>
<dbReference type="GO" id="GO:0003848">
    <property type="term" value="F:2-amino-4-hydroxy-6-hydroxymethyldihydropteridine diphosphokinase activity"/>
    <property type="evidence" value="ECO:0007669"/>
    <property type="project" value="UniProtKB-EC"/>
</dbReference>
<evidence type="ECO:0000313" key="12">
    <source>
        <dbReference type="Proteomes" id="UP000183190"/>
    </source>
</evidence>
<dbReference type="GO" id="GO:0016301">
    <property type="term" value="F:kinase activity"/>
    <property type="evidence" value="ECO:0007669"/>
    <property type="project" value="UniProtKB-KW"/>
</dbReference>
<dbReference type="EC" id="4.1.2.25" evidence="9"/>
<dbReference type="GO" id="GO:0046656">
    <property type="term" value="P:folic acid biosynthetic process"/>
    <property type="evidence" value="ECO:0007669"/>
    <property type="project" value="UniProtKB-UniRule"/>
</dbReference>
<proteinExistence type="inferred from homology"/>
<dbReference type="EMBL" id="FNWV01000008">
    <property type="protein sequence ID" value="SEH72454.1"/>
    <property type="molecule type" value="Genomic_DNA"/>
</dbReference>
<dbReference type="SUPFAM" id="SSF55620">
    <property type="entry name" value="Tetrahydrobiopterin biosynthesis enzymes-like"/>
    <property type="match status" value="1"/>
</dbReference>
<name>A0A1H6KB50_RUMFL</name>
<dbReference type="OrthoDB" id="9808041at2"/>
<sequence>MDRICIDELKIFAHHGVFEHENINGQNFYVNAVLYVDTEKAGLTDELEHSVDYGMVCGVIKEAMTQHTYKLIEAAAHAVALAVLKSSPLIVRTDIEIRKPEAPIDMEFGSVSVKISRSWHTALIALGSNIGDSKSIIAEAVKKLEENEYIRSVKQSSLIVTKPYGYTEQDDFLNGALICETVLSPRGLLDLMHGIENEAGRTREIHWGPRTLDLDLIFYDRSIISEPDLTVPHPDMQNRDFVLRPAAELMPEYVHPVLGCKVSELLERLNEK</sequence>
<keyword evidence="8 9" id="KW-0289">Folate biosynthesis</keyword>
<dbReference type="Gene3D" id="3.30.70.560">
    <property type="entry name" value="7,8-Dihydro-6-hydroxymethylpterin-pyrophosphokinase HPPK"/>
    <property type="match status" value="1"/>
</dbReference>
<comment type="pathway">
    <text evidence="2">Cofactor biosynthesis; tetrahydrofolate biosynthesis; 2-amino-4-hydroxy-6-hydroxymethyl-7,8-dihydropteridine diphosphate from 7,8-dihydroneopterin triphosphate: step 4/4.</text>
</comment>
<dbReference type="Pfam" id="PF01288">
    <property type="entry name" value="HPPK"/>
    <property type="match status" value="1"/>
</dbReference>
<dbReference type="InterPro" id="IPR035907">
    <property type="entry name" value="Hppk_sf"/>
</dbReference>
<keyword evidence="9" id="KW-0456">Lyase</keyword>
<evidence type="ECO:0000256" key="9">
    <source>
        <dbReference type="RuleBase" id="RU362079"/>
    </source>
</evidence>
<gene>
    <name evidence="11" type="ORF">SAMN02910265_02336</name>
</gene>
<dbReference type="GO" id="GO:0004150">
    <property type="term" value="F:dihydroneopterin aldolase activity"/>
    <property type="evidence" value="ECO:0007669"/>
    <property type="project" value="UniProtKB-UniRule"/>
</dbReference>
<reference evidence="11 12" key="1">
    <citation type="submission" date="2016-10" db="EMBL/GenBank/DDBJ databases">
        <authorList>
            <person name="de Groot N.N."/>
        </authorList>
    </citation>
    <scope>NUCLEOTIDE SEQUENCE [LARGE SCALE GENOMIC DNA]</scope>
    <source>
        <strain evidence="11 12">YAD2003</strain>
    </source>
</reference>
<dbReference type="PANTHER" id="PTHR43071">
    <property type="entry name" value="2-AMINO-4-HYDROXY-6-HYDROXYMETHYLDIHYDROPTERIDINE PYROPHOSPHOKINASE"/>
    <property type="match status" value="1"/>
</dbReference>
<evidence type="ECO:0000256" key="4">
    <source>
        <dbReference type="ARBA" id="ARBA00022679"/>
    </source>
</evidence>
<comment type="function">
    <text evidence="9">Catalyzes the conversion of 7,8-dihydroneopterin to 6-hydroxymethyl-7,8-dihydropterin.</text>
</comment>
<keyword evidence="6 11" id="KW-0418">Kinase</keyword>
<dbReference type="NCBIfam" id="TIGR01498">
    <property type="entry name" value="folK"/>
    <property type="match status" value="1"/>
</dbReference>
<dbReference type="PANTHER" id="PTHR43071:SF1">
    <property type="entry name" value="2-AMINO-4-HYDROXY-6-HYDROXYMETHYLDIHYDROPTERIDINE PYROPHOSPHOKINASE"/>
    <property type="match status" value="1"/>
</dbReference>
<evidence type="ECO:0000313" key="11">
    <source>
        <dbReference type="EMBL" id="SEH72454.1"/>
    </source>
</evidence>
<comment type="similarity">
    <text evidence="3">In the N-terminal section; belongs to the DHNA family.</text>
</comment>
<evidence type="ECO:0000259" key="10">
    <source>
        <dbReference type="PROSITE" id="PS00794"/>
    </source>
</evidence>
<keyword evidence="7" id="KW-0067">ATP-binding</keyword>
<comment type="catalytic activity">
    <reaction evidence="9">
        <text>7,8-dihydroneopterin = 6-hydroxymethyl-7,8-dihydropterin + glycolaldehyde</text>
        <dbReference type="Rhea" id="RHEA:10540"/>
        <dbReference type="ChEBI" id="CHEBI:17001"/>
        <dbReference type="ChEBI" id="CHEBI:17071"/>
        <dbReference type="ChEBI" id="CHEBI:44841"/>
        <dbReference type="EC" id="4.1.2.25"/>
    </reaction>
</comment>
<accession>A0A1H6KB50</accession>
<dbReference type="PROSITE" id="PS00794">
    <property type="entry name" value="HPPK"/>
    <property type="match status" value="1"/>
</dbReference>
<organism evidence="11 12">
    <name type="scientific">Ruminococcus flavefaciens</name>
    <dbReference type="NCBI Taxonomy" id="1265"/>
    <lineage>
        <taxon>Bacteria</taxon>
        <taxon>Bacillati</taxon>
        <taxon>Bacillota</taxon>
        <taxon>Clostridia</taxon>
        <taxon>Eubacteriales</taxon>
        <taxon>Oscillospiraceae</taxon>
        <taxon>Ruminococcus</taxon>
    </lineage>
</organism>
<keyword evidence="4" id="KW-0808">Transferase</keyword>
<dbReference type="GO" id="GO:0005524">
    <property type="term" value="F:ATP binding"/>
    <property type="evidence" value="ECO:0007669"/>
    <property type="project" value="UniProtKB-KW"/>
</dbReference>
<dbReference type="UniPathway" id="UPA00077">
    <property type="reaction ID" value="UER00154"/>
</dbReference>
<comment type="catalytic activity">
    <reaction evidence="1">
        <text>6-hydroxymethyl-7,8-dihydropterin + ATP = (7,8-dihydropterin-6-yl)methyl diphosphate + AMP + H(+)</text>
        <dbReference type="Rhea" id="RHEA:11412"/>
        <dbReference type="ChEBI" id="CHEBI:15378"/>
        <dbReference type="ChEBI" id="CHEBI:30616"/>
        <dbReference type="ChEBI" id="CHEBI:44841"/>
        <dbReference type="ChEBI" id="CHEBI:72950"/>
        <dbReference type="ChEBI" id="CHEBI:456215"/>
        <dbReference type="EC" id="2.7.6.3"/>
    </reaction>
</comment>
<protein>
    <recommendedName>
        <fullName evidence="9">Bifunctional folate synthesis protein</fullName>
    </recommendedName>
    <domain>
        <recommendedName>
            <fullName evidence="9">Dihydroneopterin aldolase</fullName>
            <shortName evidence="9">DHNA</shortName>
            <ecNumber evidence="9">4.1.2.25</ecNumber>
        </recommendedName>
        <alternativeName>
            <fullName evidence="9">7,8-dihydroneopterin aldolase</fullName>
        </alternativeName>
    </domain>
    <domain>
        <recommendedName>
            <fullName evidence="9">2-amino-4-hydroxy-6-hydroxymethyldihydropteridine pyrophosphokinase</fullName>
            <ecNumber evidence="9">2.7.6.3</ecNumber>
        </recommendedName>
        <alternativeName>
            <fullName evidence="9">6-hydroxymethyl-7,8-dihydropterin pyrophosphokinase</fullName>
            <shortName evidence="9">PPPK</shortName>
        </alternativeName>
        <alternativeName>
            <fullName evidence="9">7,8-dihydro-6-hydroxymethylpterin pyrophosphokinase</fullName>
            <shortName evidence="9">HPPK</shortName>
        </alternativeName>
    </domain>
</protein>